<feature type="transmembrane region" description="Helical" evidence="1">
    <location>
        <begin position="452"/>
        <end position="471"/>
    </location>
</feature>
<keyword evidence="3" id="KW-1185">Reference proteome</keyword>
<dbReference type="AlphaFoldDB" id="A0A2P8EYI7"/>
<keyword evidence="1" id="KW-0472">Membrane</keyword>
<comment type="caution">
    <text evidence="2">The sequence shown here is derived from an EMBL/GenBank/DDBJ whole genome shotgun (WGS) entry which is preliminary data.</text>
</comment>
<dbReference type="EMBL" id="PYGJ01000028">
    <property type="protein sequence ID" value="PSL14532.1"/>
    <property type="molecule type" value="Genomic_DNA"/>
</dbReference>
<keyword evidence="1" id="KW-0812">Transmembrane</keyword>
<reference evidence="2 3" key="1">
    <citation type="submission" date="2018-03" db="EMBL/GenBank/DDBJ databases">
        <title>Genomic Encyclopedia of Archaeal and Bacterial Type Strains, Phase II (KMG-II): from individual species to whole genera.</title>
        <authorList>
            <person name="Goeker M."/>
        </authorList>
    </citation>
    <scope>NUCLEOTIDE SEQUENCE [LARGE SCALE GENOMIC DNA]</scope>
    <source>
        <strain evidence="2 3">DSM 100673</strain>
    </source>
</reference>
<proteinExistence type="predicted"/>
<sequence>MQSVLWKSTFGKKYESLSNMTFRRMRMWLPGWFMAVTLVMSPQILLADFVPLNGAAVTSNIAEIRVSDDGVQVNLEVFVRDIPVFEALVPERWYKDETSTLPALAERIKDFAQNGLSIRGTDGVPLNVIANLVEPRTRIDRASPLAGQRDPVSGQVVPAPPNDKRVLYAELFYSFGDARPEQITITPPMDENGRLRASIGMIVYDRDVPVIDFRYLSDQETLNIDWSDPWYTSFENSTLKRHYRFPIQTFLYATPYEIRHEALVRVRDAAEIIGAPIAGRTLTAAERKEIETRLPSVLNERSPMTVEGEKVVPFFDRLSFMRIGQRGLNFLGDDVEILTDADFVGLIYSHPANGYAQEATVEWTAFPNRVTNVPGSATDAAGPFLTELTPQDTVLTWINHFKTYEPAVIAPVAFGKERTVDVPLLTIVLITFTIGAAAILSRRRSVPVAQRIGVVGILVVVTGVSTQFGWITVLNPVAGVPDDPAATRITGHLIENFHKGLQAKIPQRLDDALNVSISEESFQDVKQELTRALLVEMQGGGVGTIDGIRDLVVTNTAAASGGNGFMATVNWSATASGNHWGHPHQKNIRFSALMDVAPIDGSWKLTGMTVTTAQPET</sequence>
<evidence type="ECO:0000313" key="2">
    <source>
        <dbReference type="EMBL" id="PSL14532.1"/>
    </source>
</evidence>
<evidence type="ECO:0000313" key="3">
    <source>
        <dbReference type="Proteomes" id="UP000240418"/>
    </source>
</evidence>
<organism evidence="2 3">
    <name type="scientific">Shimia abyssi</name>
    <dbReference type="NCBI Taxonomy" id="1662395"/>
    <lineage>
        <taxon>Bacteria</taxon>
        <taxon>Pseudomonadati</taxon>
        <taxon>Pseudomonadota</taxon>
        <taxon>Alphaproteobacteria</taxon>
        <taxon>Rhodobacterales</taxon>
        <taxon>Roseobacteraceae</taxon>
    </lineage>
</organism>
<dbReference type="Proteomes" id="UP000240418">
    <property type="component" value="Unassembled WGS sequence"/>
</dbReference>
<protein>
    <submittedName>
        <fullName evidence="2">Uncharacterized protein</fullName>
    </submittedName>
</protein>
<evidence type="ECO:0000256" key="1">
    <source>
        <dbReference type="SAM" id="Phobius"/>
    </source>
</evidence>
<gene>
    <name evidence="2" type="ORF">CLV88_1289</name>
</gene>
<feature type="transmembrane region" description="Helical" evidence="1">
    <location>
        <begin position="422"/>
        <end position="440"/>
    </location>
</feature>
<keyword evidence="1" id="KW-1133">Transmembrane helix</keyword>
<name>A0A2P8EYI7_9RHOB</name>
<accession>A0A2P8EYI7</accession>